<protein>
    <submittedName>
        <fullName evidence="1">Uncharacterized protein</fullName>
    </submittedName>
</protein>
<proteinExistence type="predicted"/>
<dbReference type="AlphaFoldDB" id="A0AAN8P1N4"/>
<dbReference type="Proteomes" id="UP001372834">
    <property type="component" value="Unassembled WGS sequence"/>
</dbReference>
<comment type="caution">
    <text evidence="1">The sequence shown here is derived from an EMBL/GenBank/DDBJ whole genome shotgun (WGS) entry which is preliminary data.</text>
</comment>
<name>A0AAN8P1N4_POLSC</name>
<evidence type="ECO:0000313" key="2">
    <source>
        <dbReference type="Proteomes" id="UP001372834"/>
    </source>
</evidence>
<dbReference type="EMBL" id="JAWJWE010000041">
    <property type="protein sequence ID" value="KAK6618654.1"/>
    <property type="molecule type" value="Genomic_DNA"/>
</dbReference>
<reference evidence="1 2" key="1">
    <citation type="submission" date="2023-10" db="EMBL/GenBank/DDBJ databases">
        <title>Genomes of two closely related lineages of the louse Polyplax serrata with different host specificities.</title>
        <authorList>
            <person name="Martinu J."/>
            <person name="Tarabai H."/>
            <person name="Stefka J."/>
            <person name="Hypsa V."/>
        </authorList>
    </citation>
    <scope>NUCLEOTIDE SEQUENCE [LARGE SCALE GENOMIC DNA]</scope>
    <source>
        <strain evidence="1">HR10_N</strain>
    </source>
</reference>
<evidence type="ECO:0000313" key="1">
    <source>
        <dbReference type="EMBL" id="KAK6618654.1"/>
    </source>
</evidence>
<organism evidence="1 2">
    <name type="scientific">Polyplax serrata</name>
    <name type="common">Common mouse louse</name>
    <dbReference type="NCBI Taxonomy" id="468196"/>
    <lineage>
        <taxon>Eukaryota</taxon>
        <taxon>Metazoa</taxon>
        <taxon>Ecdysozoa</taxon>
        <taxon>Arthropoda</taxon>
        <taxon>Hexapoda</taxon>
        <taxon>Insecta</taxon>
        <taxon>Pterygota</taxon>
        <taxon>Neoptera</taxon>
        <taxon>Paraneoptera</taxon>
        <taxon>Psocodea</taxon>
        <taxon>Troctomorpha</taxon>
        <taxon>Phthiraptera</taxon>
        <taxon>Anoplura</taxon>
        <taxon>Polyplacidae</taxon>
        <taxon>Polyplax</taxon>
    </lineage>
</organism>
<sequence>MEKIGSMPYTVIQKCMQLKNARPVFREHKNSRRGLWKEGIRAETPKKDSDLCPEVVEVSVLRSRQKTVA</sequence>
<gene>
    <name evidence="1" type="ORF">RUM43_013045</name>
</gene>
<accession>A0AAN8P1N4</accession>